<sequence>MLGIVLIALAAIIGLGFGVFSIAKGVANSGVTGVQENLDVVNSSAFTDYDQKIVTGTQVVSAIQGFEGKNVSVLIATSAMKNASVENKVSDGAGVGQAYSTKGSKVPGVYALSSKDSTSGYSMSTSGDTDLDGSKNTAFINYNALLMGTVAGGGEGGTGKGDYVENGGSIYFDNNCFRTTKGFETDSGKVLFNNITGNLSKSGMMEYVSTSARFQSFLIKDDSGTIMGVAFEQINSGK</sequence>
<proteinExistence type="predicted"/>
<dbReference type="EMBL" id="CP009687">
    <property type="protein sequence ID" value="AKL96232.1"/>
    <property type="molecule type" value="Genomic_DNA"/>
</dbReference>
<evidence type="ECO:0000313" key="2">
    <source>
        <dbReference type="Proteomes" id="UP000035704"/>
    </source>
</evidence>
<keyword evidence="2" id="KW-1185">Reference proteome</keyword>
<evidence type="ECO:0000313" key="1">
    <source>
        <dbReference type="EMBL" id="AKL96232.1"/>
    </source>
</evidence>
<protein>
    <submittedName>
        <fullName evidence="1">Uncharacterized protein</fullName>
    </submittedName>
</protein>
<reference evidence="1 2" key="1">
    <citation type="submission" date="2014-10" db="EMBL/GenBank/DDBJ databases">
        <title>Genome sequence of Clostridium aceticum DSM 1496.</title>
        <authorList>
            <person name="Poehlein A."/>
            <person name="Schiel-Bengelsdorf B."/>
            <person name="Gottschalk G."/>
            <person name="Duerre P."/>
            <person name="Daniel R."/>
        </authorList>
    </citation>
    <scope>NUCLEOTIDE SEQUENCE [LARGE SCALE GENOMIC DNA]</scope>
    <source>
        <strain evidence="1 2">DSM 1496</strain>
    </source>
</reference>
<dbReference type="RefSeq" id="WP_158386073.1">
    <property type="nucleotide sequence ID" value="NZ_CP009687.1"/>
</dbReference>
<gene>
    <name evidence="1" type="ORF">CACET_c27870</name>
</gene>
<accession>A0A0D8IBN9</accession>
<dbReference type="KEGG" id="cace:CACET_c27870"/>
<dbReference type="PATRIC" id="fig|84022.5.peg.721"/>
<organism evidence="1 2">
    <name type="scientific">Clostridium aceticum</name>
    <dbReference type="NCBI Taxonomy" id="84022"/>
    <lineage>
        <taxon>Bacteria</taxon>
        <taxon>Bacillati</taxon>
        <taxon>Bacillota</taxon>
        <taxon>Clostridia</taxon>
        <taxon>Eubacteriales</taxon>
        <taxon>Clostridiaceae</taxon>
        <taxon>Clostridium</taxon>
    </lineage>
</organism>
<dbReference type="Proteomes" id="UP000035704">
    <property type="component" value="Chromosome"/>
</dbReference>
<dbReference type="OrthoDB" id="2080598at2"/>
<dbReference type="AlphaFoldDB" id="A0A0D8IBN9"/>
<name>A0A0D8IBN9_9CLOT</name>